<protein>
    <submittedName>
        <fullName evidence="1">Uncharacterized protein</fullName>
    </submittedName>
</protein>
<dbReference type="AlphaFoldDB" id="A0A314ZL73"/>
<keyword evidence="2" id="KW-1185">Reference proteome</keyword>
<dbReference type="Proteomes" id="UP000250321">
    <property type="component" value="Unassembled WGS sequence"/>
</dbReference>
<name>A0A314ZL73_PRUYE</name>
<proteinExistence type="predicted"/>
<dbReference type="EMBL" id="PJQY01000047">
    <property type="protein sequence ID" value="PQQ20059.1"/>
    <property type="molecule type" value="Genomic_DNA"/>
</dbReference>
<organism evidence="1 2">
    <name type="scientific">Prunus yedoensis var. nudiflora</name>
    <dbReference type="NCBI Taxonomy" id="2094558"/>
    <lineage>
        <taxon>Eukaryota</taxon>
        <taxon>Viridiplantae</taxon>
        <taxon>Streptophyta</taxon>
        <taxon>Embryophyta</taxon>
        <taxon>Tracheophyta</taxon>
        <taxon>Spermatophyta</taxon>
        <taxon>Magnoliopsida</taxon>
        <taxon>eudicotyledons</taxon>
        <taxon>Gunneridae</taxon>
        <taxon>Pentapetalae</taxon>
        <taxon>rosids</taxon>
        <taxon>fabids</taxon>
        <taxon>Rosales</taxon>
        <taxon>Rosaceae</taxon>
        <taxon>Amygdaloideae</taxon>
        <taxon>Amygdaleae</taxon>
        <taxon>Prunus</taxon>
    </lineage>
</organism>
<sequence>MHEMILLVVIIKQGHPIFISSPHAISITTKLEKTFFGRKGMETGFSTPPPRIAEEESFLKNGNPKMPIEFLIRGDMVKPEIIVHGFTMNFESLVLEPVDNMHPYLVE</sequence>
<gene>
    <name evidence="1" type="ORF">Pyn_06993</name>
</gene>
<accession>A0A314ZL73</accession>
<evidence type="ECO:0000313" key="1">
    <source>
        <dbReference type="EMBL" id="PQQ20059.1"/>
    </source>
</evidence>
<evidence type="ECO:0000313" key="2">
    <source>
        <dbReference type="Proteomes" id="UP000250321"/>
    </source>
</evidence>
<comment type="caution">
    <text evidence="1">The sequence shown here is derived from an EMBL/GenBank/DDBJ whole genome shotgun (WGS) entry which is preliminary data.</text>
</comment>
<reference evidence="1 2" key="1">
    <citation type="submission" date="2018-02" db="EMBL/GenBank/DDBJ databases">
        <title>Draft genome of wild Prunus yedoensis var. nudiflora.</title>
        <authorList>
            <person name="Baek S."/>
            <person name="Kim J.-H."/>
            <person name="Choi K."/>
            <person name="Kim G.-B."/>
            <person name="Cho A."/>
            <person name="Jang H."/>
            <person name="Shin C.-H."/>
            <person name="Yu H.-J."/>
            <person name="Mun J.-H."/>
        </authorList>
    </citation>
    <scope>NUCLEOTIDE SEQUENCE [LARGE SCALE GENOMIC DNA]</scope>
    <source>
        <strain evidence="2">cv. Jeju island</strain>
        <tissue evidence="1">Leaf</tissue>
    </source>
</reference>